<comment type="caution">
    <text evidence="1">The sequence shown here is derived from an EMBL/GenBank/DDBJ whole genome shotgun (WGS) entry which is preliminary data.</text>
</comment>
<accession>A0ABR3XVX5</accession>
<name>A0ABR3XVX5_9PEZI</name>
<dbReference type="PANTHER" id="PTHR15396:SF1">
    <property type="entry name" value="RIBONUCLEASE P PROTEIN SUBUNIT P40"/>
    <property type="match status" value="1"/>
</dbReference>
<protein>
    <submittedName>
        <fullName evidence="1">Uncharacterized protein</fullName>
    </submittedName>
</protein>
<keyword evidence="2" id="KW-1185">Reference proteome</keyword>
<dbReference type="Pfam" id="PF08584">
    <property type="entry name" value="Ribonuc_P_40"/>
    <property type="match status" value="1"/>
</dbReference>
<dbReference type="InterPro" id="IPR013893">
    <property type="entry name" value="RNase_P_Rpp40"/>
</dbReference>
<dbReference type="PANTHER" id="PTHR15396">
    <property type="entry name" value="RIBONUCLEASE P PROTEIN SUBUNIT P40"/>
    <property type="match status" value="1"/>
</dbReference>
<evidence type="ECO:0000313" key="2">
    <source>
        <dbReference type="Proteomes" id="UP001586593"/>
    </source>
</evidence>
<dbReference type="EMBL" id="JAZHXJ010000040">
    <property type="protein sequence ID" value="KAL1879687.1"/>
    <property type="molecule type" value="Genomic_DNA"/>
</dbReference>
<proteinExistence type="predicted"/>
<organism evidence="1 2">
    <name type="scientific">Phialemonium thermophilum</name>
    <dbReference type="NCBI Taxonomy" id="223376"/>
    <lineage>
        <taxon>Eukaryota</taxon>
        <taxon>Fungi</taxon>
        <taxon>Dikarya</taxon>
        <taxon>Ascomycota</taxon>
        <taxon>Pezizomycotina</taxon>
        <taxon>Sordariomycetes</taxon>
        <taxon>Sordariomycetidae</taxon>
        <taxon>Cephalothecales</taxon>
        <taxon>Cephalothecaceae</taxon>
        <taxon>Phialemonium</taxon>
    </lineage>
</organism>
<evidence type="ECO:0000313" key="1">
    <source>
        <dbReference type="EMBL" id="KAL1879687.1"/>
    </source>
</evidence>
<dbReference type="Proteomes" id="UP001586593">
    <property type="component" value="Unassembled WGS sequence"/>
</dbReference>
<reference evidence="1 2" key="1">
    <citation type="journal article" date="2024" name="Commun. Biol.">
        <title>Comparative genomic analysis of thermophilic fungi reveals convergent evolutionary adaptations and gene losses.</title>
        <authorList>
            <person name="Steindorff A.S."/>
            <person name="Aguilar-Pontes M.V."/>
            <person name="Robinson A.J."/>
            <person name="Andreopoulos B."/>
            <person name="LaButti K."/>
            <person name="Kuo A."/>
            <person name="Mondo S."/>
            <person name="Riley R."/>
            <person name="Otillar R."/>
            <person name="Haridas S."/>
            <person name="Lipzen A."/>
            <person name="Grimwood J."/>
            <person name="Schmutz J."/>
            <person name="Clum A."/>
            <person name="Reid I.D."/>
            <person name="Moisan M.C."/>
            <person name="Butler G."/>
            <person name="Nguyen T.T.M."/>
            <person name="Dewar K."/>
            <person name="Conant G."/>
            <person name="Drula E."/>
            <person name="Henrissat B."/>
            <person name="Hansel C."/>
            <person name="Singer S."/>
            <person name="Hutchinson M.I."/>
            <person name="de Vries R.P."/>
            <person name="Natvig D.O."/>
            <person name="Powell A.J."/>
            <person name="Tsang A."/>
            <person name="Grigoriev I.V."/>
        </authorList>
    </citation>
    <scope>NUCLEOTIDE SEQUENCE [LARGE SCALE GENOMIC DNA]</scope>
    <source>
        <strain evidence="1 2">ATCC 24622</strain>
    </source>
</reference>
<gene>
    <name evidence="1" type="ORF">VTK73DRAFT_6862</name>
</gene>
<sequence length="358" mass="40646">MFSFSEPTAYQSSKCHFTYGTMGHLDPRQLPSKGKPWITISSCDFIRRVELVLPQESLETVRQVLITEKHPPEFRRVTMPLIDILSGDFFKKYVKLGEVLMLSEGRMGIDNVFSLRKGNLTLFLDKETYERAGLVGKPEGAKGNRGQRPRWVVEFDLRAQSMYPGKKGFDRLVYACKTVLKTPVTWLFCNVSTTSPTSDPLAPYFPITYTSRPAVTEGVRAILPALRPPTSIIASDQSDQYESFATELYEWFALIRLGSLRVESGDEIDPYLCRYKRPGEENQLQEVELCRLSWEGFISPSWARNTLATLILSLHGRTWFSFSATTFSTGSKDGIQECSFVRPSNTPGEYLLWEIKGP</sequence>